<evidence type="ECO:0000256" key="3">
    <source>
        <dbReference type="ARBA" id="ARBA00022723"/>
    </source>
</evidence>
<dbReference type="PANTHER" id="PTHR33938">
    <property type="entry name" value="FERULOYL ESTERASE B-RELATED"/>
    <property type="match status" value="1"/>
</dbReference>
<protein>
    <recommendedName>
        <fullName evidence="8">Carboxylic ester hydrolase</fullName>
        <ecNumber evidence="8">3.1.1.-</ecNumber>
    </recommendedName>
</protein>
<comment type="similarity">
    <text evidence="1 8">Belongs to the tannase family.</text>
</comment>
<name>A0AAD9SEA4_PHOAM</name>
<dbReference type="GO" id="GO:0046872">
    <property type="term" value="F:metal ion binding"/>
    <property type="evidence" value="ECO:0007669"/>
    <property type="project" value="UniProtKB-KW"/>
</dbReference>
<dbReference type="AlphaFoldDB" id="A0AAD9SEA4"/>
<dbReference type="Pfam" id="PF07519">
    <property type="entry name" value="Tannase"/>
    <property type="match status" value="2"/>
</dbReference>
<dbReference type="InterPro" id="IPR029058">
    <property type="entry name" value="AB_hydrolase_fold"/>
</dbReference>
<dbReference type="EMBL" id="JAUJFL010000004">
    <property type="protein sequence ID" value="KAK2605600.1"/>
    <property type="molecule type" value="Genomic_DNA"/>
</dbReference>
<keyword evidence="6" id="KW-0106">Calcium</keyword>
<evidence type="ECO:0000256" key="1">
    <source>
        <dbReference type="ARBA" id="ARBA00006249"/>
    </source>
</evidence>
<dbReference type="SUPFAM" id="SSF53474">
    <property type="entry name" value="alpha/beta-Hydrolases"/>
    <property type="match status" value="1"/>
</dbReference>
<keyword evidence="7" id="KW-1015">Disulfide bond</keyword>
<evidence type="ECO:0000313" key="9">
    <source>
        <dbReference type="EMBL" id="KAK2605600.1"/>
    </source>
</evidence>
<keyword evidence="2" id="KW-0719">Serine esterase</keyword>
<dbReference type="PANTHER" id="PTHR33938:SF13">
    <property type="entry name" value="CARBOXYLIC ESTER HYDROLASE"/>
    <property type="match status" value="1"/>
</dbReference>
<keyword evidence="5 8" id="KW-0378">Hydrolase</keyword>
<reference evidence="9" key="1">
    <citation type="submission" date="2023-06" db="EMBL/GenBank/DDBJ databases">
        <authorList>
            <person name="Noh H."/>
        </authorList>
    </citation>
    <scope>NUCLEOTIDE SEQUENCE</scope>
    <source>
        <strain evidence="9">DUCC20226</strain>
    </source>
</reference>
<dbReference type="GO" id="GO:0030600">
    <property type="term" value="F:feruloyl esterase activity"/>
    <property type="evidence" value="ECO:0007669"/>
    <property type="project" value="UniProtKB-ARBA"/>
</dbReference>
<keyword evidence="3" id="KW-0479">Metal-binding</keyword>
<dbReference type="InterPro" id="IPR011118">
    <property type="entry name" value="Tannase/feruloyl_esterase"/>
</dbReference>
<comment type="caution">
    <text evidence="9">The sequence shown here is derived from an EMBL/GenBank/DDBJ whole genome shotgun (WGS) entry which is preliminary data.</text>
</comment>
<keyword evidence="4" id="KW-0732">Signal</keyword>
<dbReference type="EC" id="3.1.1.-" evidence="8"/>
<sequence>MSNSSLASLCSSGNIPSPTLFGAEIISLSSNLVSNYSTYVPETYNYNHPSINVENVDYCNITVTYTHLGQIDKINVEAWLPLEWNERLMAVGGGGLVADRFVLSYFFMSGAIGQGYAAVTTDAGTSTFPTAGMTEFLLGPGNMDGNAIQNFGSRASNDESIIAKNLVASFYGRKPKYSYWSAYDGIVASAPAINCSDTGSRMQISHGAALVANATWTGPISADGTRLWYGMEKGAPLDIANTECSSNGTCAGMVGNAGEGWLAYRAVKDPSFDSSNLTLDAYSWLMHTSETEWKSLWSTNEPDLYAYRNIGGKILTYHGLADQNIPPKGTRDYYESVAKVLPEVNDFFRVFEVPGLEHCSGGSGGQPTTIFDQMRAWVENGTVPETLPISFTSAKNETYHRIVCPLPLKTTFNATCGDGTKAECFHCAKE</sequence>
<evidence type="ECO:0000256" key="6">
    <source>
        <dbReference type="ARBA" id="ARBA00022837"/>
    </source>
</evidence>
<evidence type="ECO:0000256" key="7">
    <source>
        <dbReference type="ARBA" id="ARBA00023157"/>
    </source>
</evidence>
<evidence type="ECO:0000256" key="8">
    <source>
        <dbReference type="RuleBase" id="RU361238"/>
    </source>
</evidence>
<evidence type="ECO:0000256" key="2">
    <source>
        <dbReference type="ARBA" id="ARBA00022487"/>
    </source>
</evidence>
<gene>
    <name evidence="9" type="ORF">N8I77_008426</name>
</gene>
<evidence type="ECO:0000256" key="5">
    <source>
        <dbReference type="ARBA" id="ARBA00022801"/>
    </source>
</evidence>
<proteinExistence type="inferred from homology"/>
<organism evidence="9 10">
    <name type="scientific">Phomopsis amygdali</name>
    <name type="common">Fusicoccum amygdali</name>
    <dbReference type="NCBI Taxonomy" id="1214568"/>
    <lineage>
        <taxon>Eukaryota</taxon>
        <taxon>Fungi</taxon>
        <taxon>Dikarya</taxon>
        <taxon>Ascomycota</taxon>
        <taxon>Pezizomycotina</taxon>
        <taxon>Sordariomycetes</taxon>
        <taxon>Sordariomycetidae</taxon>
        <taxon>Diaporthales</taxon>
        <taxon>Diaporthaceae</taxon>
        <taxon>Diaporthe</taxon>
    </lineage>
</organism>
<dbReference type="Proteomes" id="UP001265746">
    <property type="component" value="Unassembled WGS sequence"/>
</dbReference>
<accession>A0AAD9SEA4</accession>
<keyword evidence="10" id="KW-1185">Reference proteome</keyword>
<evidence type="ECO:0000313" key="10">
    <source>
        <dbReference type="Proteomes" id="UP001265746"/>
    </source>
</evidence>
<evidence type="ECO:0000256" key="4">
    <source>
        <dbReference type="ARBA" id="ARBA00022729"/>
    </source>
</evidence>